<dbReference type="InterPro" id="IPR043128">
    <property type="entry name" value="Rev_trsase/Diguanyl_cyclase"/>
</dbReference>
<gene>
    <name evidence="1" type="ORF">HOLleu_12857</name>
</gene>
<proteinExistence type="predicted"/>
<dbReference type="InterPro" id="IPR043502">
    <property type="entry name" value="DNA/RNA_pol_sf"/>
</dbReference>
<dbReference type="OrthoDB" id="425619at2759"/>
<comment type="caution">
    <text evidence="1">The sequence shown here is derived from an EMBL/GenBank/DDBJ whole genome shotgun (WGS) entry which is preliminary data.</text>
</comment>
<dbReference type="Proteomes" id="UP001152320">
    <property type="component" value="Chromosome 5"/>
</dbReference>
<organism evidence="1 2">
    <name type="scientific">Holothuria leucospilota</name>
    <name type="common">Black long sea cucumber</name>
    <name type="synonym">Mertensiothuria leucospilota</name>
    <dbReference type="NCBI Taxonomy" id="206669"/>
    <lineage>
        <taxon>Eukaryota</taxon>
        <taxon>Metazoa</taxon>
        <taxon>Echinodermata</taxon>
        <taxon>Eleutherozoa</taxon>
        <taxon>Echinozoa</taxon>
        <taxon>Holothuroidea</taxon>
        <taxon>Aspidochirotacea</taxon>
        <taxon>Aspidochirotida</taxon>
        <taxon>Holothuriidae</taxon>
        <taxon>Holothuria</taxon>
    </lineage>
</organism>
<dbReference type="AlphaFoldDB" id="A0A9Q1CAT7"/>
<dbReference type="PANTHER" id="PTHR37984:SF8">
    <property type="entry name" value="CCHC-TYPE DOMAIN-CONTAINING PROTEIN"/>
    <property type="match status" value="1"/>
</dbReference>
<evidence type="ECO:0000313" key="2">
    <source>
        <dbReference type="Proteomes" id="UP001152320"/>
    </source>
</evidence>
<sequence>MPRPECRKDLEGFGGMTQYLVKLLSDMSEVTVPLGVLLQKGVEWHWDKEKENTFCRLKEMVTNAPVLQYFGISKPVKISGEQARFYGGALGA</sequence>
<accession>A0A9Q1CAT7</accession>
<dbReference type="SUPFAM" id="SSF56672">
    <property type="entry name" value="DNA/RNA polymerases"/>
    <property type="match status" value="1"/>
</dbReference>
<keyword evidence="2" id="KW-1185">Reference proteome</keyword>
<dbReference type="Gene3D" id="3.30.70.270">
    <property type="match status" value="1"/>
</dbReference>
<dbReference type="PANTHER" id="PTHR37984">
    <property type="entry name" value="PROTEIN CBG26694"/>
    <property type="match status" value="1"/>
</dbReference>
<dbReference type="InterPro" id="IPR050951">
    <property type="entry name" value="Retrovirus_Pol_polyprotein"/>
</dbReference>
<protein>
    <submittedName>
        <fullName evidence="1">Uncharacterized protein</fullName>
    </submittedName>
</protein>
<evidence type="ECO:0000313" key="1">
    <source>
        <dbReference type="EMBL" id="KAJ8041921.1"/>
    </source>
</evidence>
<name>A0A9Q1CAT7_HOLLE</name>
<reference evidence="1" key="1">
    <citation type="submission" date="2021-10" db="EMBL/GenBank/DDBJ databases">
        <title>Tropical sea cucumber genome reveals ecological adaptation and Cuvierian tubules defense mechanism.</title>
        <authorList>
            <person name="Chen T."/>
        </authorList>
    </citation>
    <scope>NUCLEOTIDE SEQUENCE</scope>
    <source>
        <strain evidence="1">Nanhai2018</strain>
        <tissue evidence="1">Muscle</tissue>
    </source>
</reference>
<dbReference type="EMBL" id="JAIZAY010000005">
    <property type="protein sequence ID" value="KAJ8041921.1"/>
    <property type="molecule type" value="Genomic_DNA"/>
</dbReference>